<reference evidence="2" key="1">
    <citation type="submission" date="2016-11" db="UniProtKB">
        <authorList>
            <consortium name="WormBaseParasite"/>
        </authorList>
    </citation>
    <scope>IDENTIFICATION</scope>
    <source>
        <strain evidence="2">KR3021</strain>
    </source>
</reference>
<proteinExistence type="predicted"/>
<name>A0AC35U2S9_9BILA</name>
<organism evidence="1 2">
    <name type="scientific">Rhabditophanes sp. KR3021</name>
    <dbReference type="NCBI Taxonomy" id="114890"/>
    <lineage>
        <taxon>Eukaryota</taxon>
        <taxon>Metazoa</taxon>
        <taxon>Ecdysozoa</taxon>
        <taxon>Nematoda</taxon>
        <taxon>Chromadorea</taxon>
        <taxon>Rhabditida</taxon>
        <taxon>Tylenchina</taxon>
        <taxon>Panagrolaimomorpha</taxon>
        <taxon>Strongyloidoidea</taxon>
        <taxon>Alloionematidae</taxon>
        <taxon>Rhabditophanes</taxon>
    </lineage>
</organism>
<accession>A0AC35U2S9</accession>
<evidence type="ECO:0000313" key="2">
    <source>
        <dbReference type="WBParaSite" id="RSKR_0000686150.1"/>
    </source>
</evidence>
<sequence length="139" mass="16365">MNQLIIFAMTDDAITVLSTSPLEDYEVTISQFKDWDRQNFFKWISQDSSRTYNTVKSYESFLSEKLDDLLMIKKYVQRFVDNSNAKREMTFMDEVNGFVDYVEPEYKLVFPYSSAENADLSVNFDSDIPEELCYDEDSN</sequence>
<evidence type="ECO:0000313" key="1">
    <source>
        <dbReference type="Proteomes" id="UP000095286"/>
    </source>
</evidence>
<dbReference type="Proteomes" id="UP000095286">
    <property type="component" value="Unplaced"/>
</dbReference>
<protein>
    <submittedName>
        <fullName evidence="2">Phage protein</fullName>
    </submittedName>
</protein>
<dbReference type="WBParaSite" id="RSKR_0000686150.1">
    <property type="protein sequence ID" value="RSKR_0000686150.1"/>
    <property type="gene ID" value="RSKR_0000686150"/>
</dbReference>